<keyword evidence="1" id="KW-1133">Transmembrane helix</keyword>
<feature type="transmembrane region" description="Helical" evidence="1">
    <location>
        <begin position="29"/>
        <end position="49"/>
    </location>
</feature>
<organism evidence="2">
    <name type="scientific">Rhizophora mucronata</name>
    <name type="common">Asiatic mangrove</name>
    <dbReference type="NCBI Taxonomy" id="61149"/>
    <lineage>
        <taxon>Eukaryota</taxon>
        <taxon>Viridiplantae</taxon>
        <taxon>Streptophyta</taxon>
        <taxon>Embryophyta</taxon>
        <taxon>Tracheophyta</taxon>
        <taxon>Spermatophyta</taxon>
        <taxon>Magnoliopsida</taxon>
        <taxon>eudicotyledons</taxon>
        <taxon>Gunneridae</taxon>
        <taxon>Pentapetalae</taxon>
        <taxon>rosids</taxon>
        <taxon>fabids</taxon>
        <taxon>Malpighiales</taxon>
        <taxon>Rhizophoraceae</taxon>
        <taxon>Rhizophora</taxon>
    </lineage>
</organism>
<sequence length="60" mass="7548">MMYQYFFWLAFSCLFERKRNVHYLKLIKLYNILLLIFPFCFTHCVHLLLQCLHKVHCYLM</sequence>
<name>A0A2P2JVP7_RHIMU</name>
<dbReference type="AlphaFoldDB" id="A0A2P2JVP7"/>
<accession>A0A2P2JVP7</accession>
<dbReference type="EMBL" id="GGEC01017064">
    <property type="protein sequence ID" value="MBW97547.1"/>
    <property type="molecule type" value="Transcribed_RNA"/>
</dbReference>
<keyword evidence="1" id="KW-0472">Membrane</keyword>
<keyword evidence="1" id="KW-0812">Transmembrane</keyword>
<proteinExistence type="predicted"/>
<evidence type="ECO:0000313" key="2">
    <source>
        <dbReference type="EMBL" id="MBW97547.1"/>
    </source>
</evidence>
<protein>
    <submittedName>
        <fullName evidence="2">Uncharacterized protein</fullName>
    </submittedName>
</protein>
<reference evidence="2" key="1">
    <citation type="submission" date="2018-02" db="EMBL/GenBank/DDBJ databases">
        <title>Rhizophora mucronata_Transcriptome.</title>
        <authorList>
            <person name="Meera S.P."/>
            <person name="Sreeshan A."/>
            <person name="Augustine A."/>
        </authorList>
    </citation>
    <scope>NUCLEOTIDE SEQUENCE</scope>
    <source>
        <tissue evidence="2">Leaf</tissue>
    </source>
</reference>
<evidence type="ECO:0000256" key="1">
    <source>
        <dbReference type="SAM" id="Phobius"/>
    </source>
</evidence>